<feature type="region of interest" description="Disordered" evidence="1">
    <location>
        <begin position="45"/>
        <end position="72"/>
    </location>
</feature>
<organism evidence="2 3">
    <name type="scientific">Arthrobacter liuii</name>
    <dbReference type="NCBI Taxonomy" id="1476996"/>
    <lineage>
        <taxon>Bacteria</taxon>
        <taxon>Bacillati</taxon>
        <taxon>Actinomycetota</taxon>
        <taxon>Actinomycetes</taxon>
        <taxon>Micrococcales</taxon>
        <taxon>Micrococcaceae</taxon>
        <taxon>Arthrobacter</taxon>
    </lineage>
</organism>
<accession>A0ABQ2AV93</accession>
<sequence>MAPDRQREGNHGPDHHDCDSCEVDKLSNRLNDLTKFHACLTSGAPAANLRRHPGNGQGTVASVTDGGRRSLL</sequence>
<name>A0ABQ2AV93_9MICC</name>
<keyword evidence="3" id="KW-1185">Reference proteome</keyword>
<evidence type="ECO:0000256" key="1">
    <source>
        <dbReference type="SAM" id="MobiDB-lite"/>
    </source>
</evidence>
<dbReference type="EMBL" id="BMFW01000010">
    <property type="protein sequence ID" value="GGH96533.1"/>
    <property type="molecule type" value="Genomic_DNA"/>
</dbReference>
<protein>
    <submittedName>
        <fullName evidence="2">Uncharacterized protein</fullName>
    </submittedName>
</protein>
<gene>
    <name evidence="2" type="ORF">GCM10007170_24600</name>
</gene>
<evidence type="ECO:0000313" key="2">
    <source>
        <dbReference type="EMBL" id="GGH96533.1"/>
    </source>
</evidence>
<comment type="caution">
    <text evidence="2">The sequence shown here is derived from an EMBL/GenBank/DDBJ whole genome shotgun (WGS) entry which is preliminary data.</text>
</comment>
<reference evidence="3" key="1">
    <citation type="journal article" date="2019" name="Int. J. Syst. Evol. Microbiol.">
        <title>The Global Catalogue of Microorganisms (GCM) 10K type strain sequencing project: providing services to taxonomists for standard genome sequencing and annotation.</title>
        <authorList>
            <consortium name="The Broad Institute Genomics Platform"/>
            <consortium name="The Broad Institute Genome Sequencing Center for Infectious Disease"/>
            <person name="Wu L."/>
            <person name="Ma J."/>
        </authorList>
    </citation>
    <scope>NUCLEOTIDE SEQUENCE [LARGE SCALE GENOMIC DNA]</scope>
    <source>
        <strain evidence="3">CGMCC 1.12778</strain>
    </source>
</reference>
<feature type="region of interest" description="Disordered" evidence="1">
    <location>
        <begin position="1"/>
        <end position="20"/>
    </location>
</feature>
<evidence type="ECO:0000313" key="3">
    <source>
        <dbReference type="Proteomes" id="UP000643279"/>
    </source>
</evidence>
<dbReference type="Proteomes" id="UP000643279">
    <property type="component" value="Unassembled WGS sequence"/>
</dbReference>
<proteinExistence type="predicted"/>